<dbReference type="InterPro" id="IPR036192">
    <property type="entry name" value="Cell_div_ZapA-like_sf"/>
</dbReference>
<evidence type="ECO:0000313" key="1">
    <source>
        <dbReference type="EMBL" id="OEG70311.1"/>
    </source>
</evidence>
<accession>A0A1E5IIR6</accession>
<dbReference type="EMBL" id="LNVX01000378">
    <property type="protein sequence ID" value="OEG70311.1"/>
    <property type="molecule type" value="Genomic_DNA"/>
</dbReference>
<dbReference type="Pfam" id="PF05164">
    <property type="entry name" value="ZapA"/>
    <property type="match status" value="1"/>
</dbReference>
<keyword evidence="2" id="KW-1185">Reference proteome</keyword>
<organism evidence="1 2">
    <name type="scientific">Endomicrobium trichonymphae</name>
    <dbReference type="NCBI Taxonomy" id="1408204"/>
    <lineage>
        <taxon>Bacteria</taxon>
        <taxon>Pseudomonadati</taxon>
        <taxon>Elusimicrobiota</taxon>
        <taxon>Endomicrobiia</taxon>
        <taxon>Endomicrobiales</taxon>
        <taxon>Endomicrobiaceae</taxon>
        <taxon>Candidatus Endomicrobiellum</taxon>
    </lineage>
</organism>
<proteinExistence type="predicted"/>
<dbReference type="InterPro" id="IPR007838">
    <property type="entry name" value="Cell_div_ZapA-like"/>
</dbReference>
<comment type="caution">
    <text evidence="1">The sequence shown here is derived from an EMBL/GenBank/DDBJ whole genome shotgun (WGS) entry which is preliminary data.</text>
</comment>
<evidence type="ECO:0008006" key="3">
    <source>
        <dbReference type="Google" id="ProtNLM"/>
    </source>
</evidence>
<gene>
    <name evidence="1" type="ORF">ATZ36_04955</name>
</gene>
<dbReference type="SUPFAM" id="SSF102829">
    <property type="entry name" value="Cell division protein ZapA-like"/>
    <property type="match status" value="1"/>
</dbReference>
<name>A0A1E5IIR6_ENDTX</name>
<dbReference type="Proteomes" id="UP000095237">
    <property type="component" value="Unassembled WGS sequence"/>
</dbReference>
<sequence length="96" mass="11287">MTVTRERIMGRDIDLNIDNIDELNFNRIVNFVNEQWLEVKRENANVADTQKIAALTTVKIAVELLKLKDLQESISNSYESKIKEFIRWLDEADYIN</sequence>
<dbReference type="AlphaFoldDB" id="A0A1E5IIR6"/>
<protein>
    <recommendedName>
        <fullName evidence="3">Cell division protein ZapA</fullName>
    </recommendedName>
</protein>
<evidence type="ECO:0000313" key="2">
    <source>
        <dbReference type="Proteomes" id="UP000095237"/>
    </source>
</evidence>
<reference evidence="1 2" key="1">
    <citation type="submission" date="2015-11" db="EMBL/GenBank/DDBJ databases">
        <title>Evidence for parallel genomic evolution in an endosymbiosis of termite gut flagellates.</title>
        <authorList>
            <person name="Zheng H."/>
        </authorList>
    </citation>
    <scope>NUCLEOTIDE SEQUENCE [LARGE SCALE GENOMIC DNA]</scope>
    <source>
        <strain evidence="1 2">CET450</strain>
    </source>
</reference>